<sequence>MSTVKPADPTSERCHEAYAREVSPTTAKSRCDTQDSRSPSRTQPPAALSIYQLARLHCRERLIVYPLLWTDRHVGLLQCSFEHPSIAPPRSWPHTIQKMPGAYSIKSLFKDDDDDWGQRDVIIEDVLAGFECPLTIIHGNDLYFFFDRRRITLPCLLFFPQGSDYDDMLSGRVPAVVACTDCARIQDLRYQKVSSCGGRRYSKSTSALIDLKLKKLTPSNPLQDPYILALLIALAQQQRSALQQTCPKEQDIRPTFSSQVLLIDPSDKANIHLFTADISSSFLDKFKFPSIPPSTSPSLLVSVRHMMVPYKPSETFRSRIFPLLLPGRLKHG</sequence>
<feature type="region of interest" description="Disordered" evidence="1">
    <location>
        <begin position="1"/>
        <end position="44"/>
    </location>
</feature>
<evidence type="ECO:0000313" key="2">
    <source>
        <dbReference type="EMBL" id="EEP81834.1"/>
    </source>
</evidence>
<accession>C4JVV7</accession>
<dbReference type="Proteomes" id="UP000002058">
    <property type="component" value="Unassembled WGS sequence"/>
</dbReference>
<dbReference type="AlphaFoldDB" id="C4JVV7"/>
<dbReference type="HOGENOM" id="CLU_052068_0_0_1"/>
<dbReference type="GeneID" id="8444106"/>
<feature type="compositionally biased region" description="Basic and acidic residues" evidence="1">
    <location>
        <begin position="10"/>
        <end position="19"/>
    </location>
</feature>
<proteinExistence type="predicted"/>
<organism evidence="2 3">
    <name type="scientific">Uncinocarpus reesii (strain UAMH 1704)</name>
    <dbReference type="NCBI Taxonomy" id="336963"/>
    <lineage>
        <taxon>Eukaryota</taxon>
        <taxon>Fungi</taxon>
        <taxon>Dikarya</taxon>
        <taxon>Ascomycota</taxon>
        <taxon>Pezizomycotina</taxon>
        <taxon>Eurotiomycetes</taxon>
        <taxon>Eurotiomycetidae</taxon>
        <taxon>Onygenales</taxon>
        <taxon>Onygenaceae</taxon>
        <taxon>Uncinocarpus</taxon>
    </lineage>
</organism>
<dbReference type="InParanoid" id="C4JVV7"/>
<dbReference type="VEuPathDB" id="FungiDB:UREG_06699"/>
<evidence type="ECO:0000313" key="3">
    <source>
        <dbReference type="Proteomes" id="UP000002058"/>
    </source>
</evidence>
<dbReference type="OrthoDB" id="5343483at2759"/>
<keyword evidence="3" id="KW-1185">Reference proteome</keyword>
<dbReference type="OMA" id="DQWRDPY"/>
<dbReference type="KEGG" id="ure:UREG_06699"/>
<dbReference type="EMBL" id="CH476618">
    <property type="protein sequence ID" value="EEP81834.1"/>
    <property type="molecule type" value="Genomic_DNA"/>
</dbReference>
<protein>
    <submittedName>
        <fullName evidence="2">Uncharacterized protein</fullName>
    </submittedName>
</protein>
<reference evidence="3" key="1">
    <citation type="journal article" date="2009" name="Genome Res.">
        <title>Comparative genomic analyses of the human fungal pathogens Coccidioides and their relatives.</title>
        <authorList>
            <person name="Sharpton T.J."/>
            <person name="Stajich J.E."/>
            <person name="Rounsley S.D."/>
            <person name="Gardner M.J."/>
            <person name="Wortman J.R."/>
            <person name="Jordar V.S."/>
            <person name="Maiti R."/>
            <person name="Kodira C.D."/>
            <person name="Neafsey D.E."/>
            <person name="Zeng Q."/>
            <person name="Hung C.-Y."/>
            <person name="McMahan C."/>
            <person name="Muszewska A."/>
            <person name="Grynberg M."/>
            <person name="Mandel M.A."/>
            <person name="Kellner E.M."/>
            <person name="Barker B.M."/>
            <person name="Galgiani J.N."/>
            <person name="Orbach M.J."/>
            <person name="Kirkland T.N."/>
            <person name="Cole G.T."/>
            <person name="Henn M.R."/>
            <person name="Birren B.W."/>
            <person name="Taylor J.W."/>
        </authorList>
    </citation>
    <scope>NUCLEOTIDE SEQUENCE [LARGE SCALE GENOMIC DNA]</scope>
    <source>
        <strain evidence="3">UAMH 1704</strain>
    </source>
</reference>
<name>C4JVV7_UNCRE</name>
<evidence type="ECO:0000256" key="1">
    <source>
        <dbReference type="SAM" id="MobiDB-lite"/>
    </source>
</evidence>
<dbReference type="eggNOG" id="ENOG502STGX">
    <property type="taxonomic scope" value="Eukaryota"/>
</dbReference>
<gene>
    <name evidence="2" type="ORF">UREG_06699</name>
</gene>
<dbReference type="RefSeq" id="XP_002583732.1">
    <property type="nucleotide sequence ID" value="XM_002583686.1"/>
</dbReference>